<dbReference type="InterPro" id="IPR000719">
    <property type="entry name" value="Prot_kinase_dom"/>
</dbReference>
<proteinExistence type="predicted"/>
<dbReference type="SMART" id="SM00220">
    <property type="entry name" value="S_TKc"/>
    <property type="match status" value="1"/>
</dbReference>
<dbReference type="PROSITE" id="PS50011">
    <property type="entry name" value="PROTEIN_KINASE_DOM"/>
    <property type="match status" value="1"/>
</dbReference>
<dbReference type="AlphaFoldDB" id="I7M7B8"/>
<dbReference type="EMBL" id="GG662793">
    <property type="protein sequence ID" value="EAR90934.2"/>
    <property type="molecule type" value="Genomic_DNA"/>
</dbReference>
<dbReference type="InterPro" id="IPR011009">
    <property type="entry name" value="Kinase-like_dom_sf"/>
</dbReference>
<reference evidence="3" key="1">
    <citation type="journal article" date="2006" name="PLoS Biol.">
        <title>Macronuclear genome sequence of the ciliate Tetrahymena thermophila, a model eukaryote.</title>
        <authorList>
            <person name="Eisen J.A."/>
            <person name="Coyne R.S."/>
            <person name="Wu M."/>
            <person name="Wu D."/>
            <person name="Thiagarajan M."/>
            <person name="Wortman J.R."/>
            <person name="Badger J.H."/>
            <person name="Ren Q."/>
            <person name="Amedeo P."/>
            <person name="Jones K.M."/>
            <person name="Tallon L.J."/>
            <person name="Delcher A.L."/>
            <person name="Salzberg S.L."/>
            <person name="Silva J.C."/>
            <person name="Haas B.J."/>
            <person name="Majoros W.H."/>
            <person name="Farzad M."/>
            <person name="Carlton J.M."/>
            <person name="Smith R.K. Jr."/>
            <person name="Garg J."/>
            <person name="Pearlman R.E."/>
            <person name="Karrer K.M."/>
            <person name="Sun L."/>
            <person name="Manning G."/>
            <person name="Elde N.C."/>
            <person name="Turkewitz A.P."/>
            <person name="Asai D.J."/>
            <person name="Wilkes D.E."/>
            <person name="Wang Y."/>
            <person name="Cai H."/>
            <person name="Collins K."/>
            <person name="Stewart B.A."/>
            <person name="Lee S.R."/>
            <person name="Wilamowska K."/>
            <person name="Weinberg Z."/>
            <person name="Ruzzo W.L."/>
            <person name="Wloga D."/>
            <person name="Gaertig J."/>
            <person name="Frankel J."/>
            <person name="Tsao C.-C."/>
            <person name="Gorovsky M.A."/>
            <person name="Keeling P.J."/>
            <person name="Waller R.F."/>
            <person name="Patron N.J."/>
            <person name="Cherry J.M."/>
            <person name="Stover N.A."/>
            <person name="Krieger C.J."/>
            <person name="del Toro C."/>
            <person name="Ryder H.F."/>
            <person name="Williamson S.C."/>
            <person name="Barbeau R.A."/>
            <person name="Hamilton E.P."/>
            <person name="Orias E."/>
        </authorList>
    </citation>
    <scope>NUCLEOTIDE SEQUENCE [LARGE SCALE GENOMIC DNA]</scope>
    <source>
        <strain evidence="3">SB210</strain>
    </source>
</reference>
<dbReference type="GO" id="GO:0005524">
    <property type="term" value="F:ATP binding"/>
    <property type="evidence" value="ECO:0007669"/>
    <property type="project" value="InterPro"/>
</dbReference>
<dbReference type="GO" id="GO:0004672">
    <property type="term" value="F:protein kinase activity"/>
    <property type="evidence" value="ECO:0007669"/>
    <property type="project" value="InterPro"/>
</dbReference>
<feature type="domain" description="Protein kinase" evidence="1">
    <location>
        <begin position="26"/>
        <end position="367"/>
    </location>
</feature>
<sequence>MSQLTMEQLQQAYGGLTLNTMDHKIYPDQKELSRGPGTACFLRYNKENPNIKPFVYKYADFKSEEEGARIRQEANYGIPLINREKYTQKVIDYVIGKNTFQGFYEYIEGESLFDYRERRKAESNPILYQEAAALTLEIWKILEPLHARNVSHKNIKPTNIIRKKSNGRLYLGDFSFGNILYGKMHFGIKFNEQMALYNLCFDADGMNESTIGLRLDGYSLVMLFCSLLGKKLCLGQFNKGNPTNFINMSGLNPPVPDVVIDNIKFLSIGDAFGNRQPLTEVIRILSMWSNSEAQIFKQIQYQVSDEIKAIANLEIMPDKVIMIHPCSNISDEQFFSYMTCLYNKQRQPYKKINIHFGGNMITQHSFFRMVDALENLNTSNLKNLSIQMNYNNLQNIYNFVIKFKQLKLPCLEKLSIGFNSCQIYSENILFFIDSVLNQDFQNLKKLFLDFRGNCNTSENEQILDTFSKLRQKYKQKINSKDPKNRERFIVKFSQDIVS</sequence>
<dbReference type="Gene3D" id="1.10.510.10">
    <property type="entry name" value="Transferase(Phosphotransferase) domain 1"/>
    <property type="match status" value="1"/>
</dbReference>
<evidence type="ECO:0000259" key="1">
    <source>
        <dbReference type="PROSITE" id="PS50011"/>
    </source>
</evidence>
<dbReference type="GeneID" id="7836597"/>
<protein>
    <submittedName>
        <fullName evidence="2">Kinase domain protein</fullName>
    </submittedName>
</protein>
<keyword evidence="2" id="KW-0418">Kinase</keyword>
<evidence type="ECO:0000313" key="3">
    <source>
        <dbReference type="Proteomes" id="UP000009168"/>
    </source>
</evidence>
<gene>
    <name evidence="2" type="ORF">TTHERM_00145390</name>
</gene>
<dbReference type="KEGG" id="tet:TTHERM_00145390"/>
<name>I7M7B8_TETTS</name>
<keyword evidence="2" id="KW-0808">Transferase</keyword>
<dbReference type="Pfam" id="PF00069">
    <property type="entry name" value="Pkinase"/>
    <property type="match status" value="1"/>
</dbReference>
<evidence type="ECO:0000313" key="2">
    <source>
        <dbReference type="EMBL" id="EAR90934.2"/>
    </source>
</evidence>
<dbReference type="Proteomes" id="UP000009168">
    <property type="component" value="Unassembled WGS sequence"/>
</dbReference>
<dbReference type="SUPFAM" id="SSF56112">
    <property type="entry name" value="Protein kinase-like (PK-like)"/>
    <property type="match status" value="1"/>
</dbReference>
<dbReference type="Gene3D" id="3.30.200.20">
    <property type="entry name" value="Phosphorylase Kinase, domain 1"/>
    <property type="match status" value="1"/>
</dbReference>
<dbReference type="RefSeq" id="XP_001011179.2">
    <property type="nucleotide sequence ID" value="XM_001011179.3"/>
</dbReference>
<accession>I7M7B8</accession>
<keyword evidence="3" id="KW-1185">Reference proteome</keyword>
<dbReference type="SUPFAM" id="SSF52047">
    <property type="entry name" value="RNI-like"/>
    <property type="match status" value="1"/>
</dbReference>
<organism evidence="2 3">
    <name type="scientific">Tetrahymena thermophila (strain SB210)</name>
    <dbReference type="NCBI Taxonomy" id="312017"/>
    <lineage>
        <taxon>Eukaryota</taxon>
        <taxon>Sar</taxon>
        <taxon>Alveolata</taxon>
        <taxon>Ciliophora</taxon>
        <taxon>Intramacronucleata</taxon>
        <taxon>Oligohymenophorea</taxon>
        <taxon>Hymenostomatida</taxon>
        <taxon>Tetrahymenina</taxon>
        <taxon>Tetrahymenidae</taxon>
        <taxon>Tetrahymena</taxon>
    </lineage>
</organism>
<dbReference type="InParanoid" id="I7M7B8"/>